<dbReference type="OrthoDB" id="9781575at2"/>
<dbReference type="AlphaFoldDB" id="A0A2S8SR42"/>
<evidence type="ECO:0000256" key="1">
    <source>
        <dbReference type="ARBA" id="ARBA00004651"/>
    </source>
</evidence>
<keyword evidence="5 7" id="KW-0472">Membrane</keyword>
<evidence type="ECO:0000256" key="2">
    <source>
        <dbReference type="ARBA" id="ARBA00022475"/>
    </source>
</evidence>
<keyword evidence="3 7" id="KW-0812">Transmembrane</keyword>
<dbReference type="RefSeq" id="WP_123580725.1">
    <property type="nucleotide sequence ID" value="NZ_NIGF01000014.1"/>
</dbReference>
<feature type="region of interest" description="Disordered" evidence="6">
    <location>
        <begin position="1"/>
        <end position="24"/>
    </location>
</feature>
<dbReference type="InParanoid" id="A0A2S8SR42"/>
<dbReference type="GO" id="GO:0005886">
    <property type="term" value="C:plasma membrane"/>
    <property type="evidence" value="ECO:0007669"/>
    <property type="project" value="UniProtKB-SubCell"/>
</dbReference>
<comment type="caution">
    <text evidence="9">The sequence shown here is derived from an EMBL/GenBank/DDBJ whole genome shotgun (WGS) entry which is preliminary data.</text>
</comment>
<organism evidence="9 10">
    <name type="scientific">Abditibacterium utsteinense</name>
    <dbReference type="NCBI Taxonomy" id="1960156"/>
    <lineage>
        <taxon>Bacteria</taxon>
        <taxon>Pseudomonadati</taxon>
        <taxon>Abditibacteriota</taxon>
        <taxon>Abditibacteriia</taxon>
        <taxon>Abditibacteriales</taxon>
        <taxon>Abditibacteriaceae</taxon>
        <taxon>Abditibacterium</taxon>
    </lineage>
</organism>
<sequence length="414" mass="46110">MTSSSIFPDAAAPATKRHQSGTTKTLPPLSPLTYYRRNIWRVLPVGGAIMISVFLIAAIVTLLNSVDASIQVHYGSMSHFSILSPQYERDVPPAILARAEKFPERKKTLVAMPYFVFVKTVFGDMPVPIYGLEQKDMKSFVGVTGNTLSPGSRFPRLNEPEIALSRAWANNFHLKLGDKFAPKNDRLPPLSEPLTIVGIFENGENIGLTDKAYLQLTLSDVMQRPSYIFLPSSPQKLQSLSQKMKDITDKPQKYGFTKDEVRPLRVFTFNGLVSELRKSLAFLYKFLGIADALVIGAVALLSGFLANIYFEQRLGEFGLLSALGFRRERLAKRLMIETGSLVIFSWVVGLGLTALLFKALDDFYMIPNGLVLAKIGRDAMLYTLPTPLLVGVASLATVLVRLYRLDPIEIMERR</sequence>
<keyword evidence="2" id="KW-1003">Cell membrane</keyword>
<evidence type="ECO:0000313" key="10">
    <source>
        <dbReference type="Proteomes" id="UP000237684"/>
    </source>
</evidence>
<evidence type="ECO:0000256" key="3">
    <source>
        <dbReference type="ARBA" id="ARBA00022692"/>
    </source>
</evidence>
<dbReference type="EMBL" id="NIGF01000014">
    <property type="protein sequence ID" value="PQV63246.1"/>
    <property type="molecule type" value="Genomic_DNA"/>
</dbReference>
<feature type="transmembrane region" description="Helical" evidence="7">
    <location>
        <begin position="282"/>
        <end position="310"/>
    </location>
</feature>
<proteinExistence type="predicted"/>
<dbReference type="InterPro" id="IPR051125">
    <property type="entry name" value="ABC-4/HrtB_transporter"/>
</dbReference>
<keyword evidence="10" id="KW-1185">Reference proteome</keyword>
<accession>A0A2S8SR42</accession>
<feature type="transmembrane region" description="Helical" evidence="7">
    <location>
        <begin position="380"/>
        <end position="403"/>
    </location>
</feature>
<dbReference type="Proteomes" id="UP000237684">
    <property type="component" value="Unassembled WGS sequence"/>
</dbReference>
<evidence type="ECO:0000259" key="8">
    <source>
        <dbReference type="Pfam" id="PF02687"/>
    </source>
</evidence>
<comment type="subcellular location">
    <subcellularLocation>
        <location evidence="1">Cell membrane</location>
        <topology evidence="1">Multi-pass membrane protein</topology>
    </subcellularLocation>
</comment>
<evidence type="ECO:0000256" key="6">
    <source>
        <dbReference type="SAM" id="MobiDB-lite"/>
    </source>
</evidence>
<feature type="domain" description="ABC3 transporter permease C-terminal" evidence="8">
    <location>
        <begin position="293"/>
        <end position="400"/>
    </location>
</feature>
<dbReference type="InterPro" id="IPR003838">
    <property type="entry name" value="ABC3_permease_C"/>
</dbReference>
<keyword evidence="4 7" id="KW-1133">Transmembrane helix</keyword>
<reference evidence="9 10" key="1">
    <citation type="journal article" date="2018" name="Syst. Appl. Microbiol.">
        <title>Abditibacterium utsteinense sp. nov., the first cultivated member of candidate phylum FBP, isolated from ice-free Antarctic soil samples.</title>
        <authorList>
            <person name="Tahon G."/>
            <person name="Tytgat B."/>
            <person name="Lebbe L."/>
            <person name="Carlier A."/>
            <person name="Willems A."/>
        </authorList>
    </citation>
    <scope>NUCLEOTIDE SEQUENCE [LARGE SCALE GENOMIC DNA]</scope>
    <source>
        <strain evidence="9 10">LMG 29911</strain>
    </source>
</reference>
<dbReference type="Pfam" id="PF02687">
    <property type="entry name" value="FtsX"/>
    <property type="match status" value="1"/>
</dbReference>
<dbReference type="PANTHER" id="PTHR43738">
    <property type="entry name" value="ABC TRANSPORTER, MEMBRANE PROTEIN"/>
    <property type="match status" value="1"/>
</dbReference>
<feature type="transmembrane region" description="Helical" evidence="7">
    <location>
        <begin position="334"/>
        <end position="360"/>
    </location>
</feature>
<protein>
    <submittedName>
        <fullName evidence="9">Putative ABC transport system permease protein</fullName>
    </submittedName>
</protein>
<dbReference type="PANTHER" id="PTHR43738:SF2">
    <property type="entry name" value="ABC TRANSPORTER PERMEASE"/>
    <property type="match status" value="1"/>
</dbReference>
<feature type="transmembrane region" description="Helical" evidence="7">
    <location>
        <begin position="42"/>
        <end position="63"/>
    </location>
</feature>
<evidence type="ECO:0000313" key="9">
    <source>
        <dbReference type="EMBL" id="PQV63246.1"/>
    </source>
</evidence>
<evidence type="ECO:0000256" key="5">
    <source>
        <dbReference type="ARBA" id="ARBA00023136"/>
    </source>
</evidence>
<evidence type="ECO:0000256" key="4">
    <source>
        <dbReference type="ARBA" id="ARBA00022989"/>
    </source>
</evidence>
<name>A0A2S8SR42_9BACT</name>
<gene>
    <name evidence="9" type="ORF">B1R32_11472</name>
</gene>
<evidence type="ECO:0000256" key="7">
    <source>
        <dbReference type="SAM" id="Phobius"/>
    </source>
</evidence>